<evidence type="ECO:0000256" key="3">
    <source>
        <dbReference type="ARBA" id="ARBA00023125"/>
    </source>
</evidence>
<dbReference type="InterPro" id="IPR058163">
    <property type="entry name" value="LysR-type_TF_proteobact-type"/>
</dbReference>
<dbReference type="PANTHER" id="PTHR30537:SF3">
    <property type="entry name" value="TRANSCRIPTIONAL REGULATORY PROTEIN"/>
    <property type="match status" value="1"/>
</dbReference>
<organism evidence="6 7">
    <name type="scientific">Paragemmobacter amnigenus</name>
    <dbReference type="NCBI Taxonomy" id="2852097"/>
    <lineage>
        <taxon>Bacteria</taxon>
        <taxon>Pseudomonadati</taxon>
        <taxon>Pseudomonadota</taxon>
        <taxon>Alphaproteobacteria</taxon>
        <taxon>Rhodobacterales</taxon>
        <taxon>Paracoccaceae</taxon>
        <taxon>Paragemmobacter</taxon>
    </lineage>
</organism>
<dbReference type="InterPro" id="IPR000847">
    <property type="entry name" value="LysR_HTH_N"/>
</dbReference>
<dbReference type="PANTHER" id="PTHR30537">
    <property type="entry name" value="HTH-TYPE TRANSCRIPTIONAL REGULATOR"/>
    <property type="match status" value="1"/>
</dbReference>
<comment type="caution">
    <text evidence="6">The sequence shown here is derived from an EMBL/GenBank/DDBJ whole genome shotgun (WGS) entry which is preliminary data.</text>
</comment>
<comment type="similarity">
    <text evidence="1">Belongs to the LysR transcriptional regulatory family.</text>
</comment>
<dbReference type="InterPro" id="IPR036388">
    <property type="entry name" value="WH-like_DNA-bd_sf"/>
</dbReference>
<dbReference type="Pfam" id="PF03466">
    <property type="entry name" value="LysR_substrate"/>
    <property type="match status" value="1"/>
</dbReference>
<proteinExistence type="inferred from homology"/>
<evidence type="ECO:0000256" key="4">
    <source>
        <dbReference type="ARBA" id="ARBA00023163"/>
    </source>
</evidence>
<dbReference type="PROSITE" id="PS50931">
    <property type="entry name" value="HTH_LYSR"/>
    <property type="match status" value="1"/>
</dbReference>
<gene>
    <name evidence="6" type="ORF">GU927_000090</name>
</gene>
<keyword evidence="3" id="KW-0238">DNA-binding</keyword>
<dbReference type="SUPFAM" id="SSF46785">
    <property type="entry name" value="Winged helix' DNA-binding domain"/>
    <property type="match status" value="1"/>
</dbReference>
<dbReference type="InterPro" id="IPR036390">
    <property type="entry name" value="WH_DNA-bd_sf"/>
</dbReference>
<name>A0ABS6IXK0_9RHOB</name>
<feature type="domain" description="HTH lysR-type" evidence="5">
    <location>
        <begin position="1"/>
        <end position="58"/>
    </location>
</feature>
<dbReference type="EMBL" id="JAAATX020000001">
    <property type="protein sequence ID" value="MBU9696234.1"/>
    <property type="molecule type" value="Genomic_DNA"/>
</dbReference>
<keyword evidence="4" id="KW-0804">Transcription</keyword>
<dbReference type="SUPFAM" id="SSF53850">
    <property type="entry name" value="Periplasmic binding protein-like II"/>
    <property type="match status" value="1"/>
</dbReference>
<protein>
    <submittedName>
        <fullName evidence="6">LysR family transcriptional regulator</fullName>
    </submittedName>
</protein>
<dbReference type="Gene3D" id="1.10.10.10">
    <property type="entry name" value="Winged helix-like DNA-binding domain superfamily/Winged helix DNA-binding domain"/>
    <property type="match status" value="1"/>
</dbReference>
<evidence type="ECO:0000256" key="1">
    <source>
        <dbReference type="ARBA" id="ARBA00009437"/>
    </source>
</evidence>
<dbReference type="Pfam" id="PF00126">
    <property type="entry name" value="HTH_1"/>
    <property type="match status" value="1"/>
</dbReference>
<reference evidence="6 7" key="1">
    <citation type="submission" date="2021-06" db="EMBL/GenBank/DDBJ databases">
        <title>Rhodobacteraceae bacterium strain HSP-20.</title>
        <authorList>
            <person name="Chen W.-M."/>
        </authorList>
    </citation>
    <scope>NUCLEOTIDE SEQUENCE [LARGE SCALE GENOMIC DNA]</scope>
    <source>
        <strain evidence="6 7">HSP-20</strain>
    </source>
</reference>
<dbReference type="InterPro" id="IPR005119">
    <property type="entry name" value="LysR_subst-bd"/>
</dbReference>
<sequence length="300" mass="32615">MDWDDLRIFLAVARSESLSGAGKRLKIDAATVGRRIARLEEAMGARLFAKSPQGYALTEEGARLLPHAERAETALDGAREALTGPEGLSGQIRIGAPDGCANYLLPQVLAEICDANPGLEVQIVALPRVFNLSKREADLAIAVSRPTAGRLTVQKLTDYHLHLAAHPDYLSRAAPLYTPADLRRHRLVGYIPDMIHDKELDYLAELGAGTVALASNSVSVQLNWLRAGAGVGVVHDFALPAAPELVQVIPQQVALTRSFWLIRHADDGRVERLNRFADLLAHGLRREVARLESRSAKSPT</sequence>
<evidence type="ECO:0000259" key="5">
    <source>
        <dbReference type="PROSITE" id="PS50931"/>
    </source>
</evidence>
<dbReference type="Gene3D" id="3.40.190.290">
    <property type="match status" value="1"/>
</dbReference>
<keyword evidence="2" id="KW-0805">Transcription regulation</keyword>
<evidence type="ECO:0000313" key="7">
    <source>
        <dbReference type="Proteomes" id="UP000731907"/>
    </source>
</evidence>
<dbReference type="RefSeq" id="WP_161760170.1">
    <property type="nucleotide sequence ID" value="NZ_JAAATX020000001.1"/>
</dbReference>
<dbReference type="Proteomes" id="UP000731907">
    <property type="component" value="Unassembled WGS sequence"/>
</dbReference>
<evidence type="ECO:0000256" key="2">
    <source>
        <dbReference type="ARBA" id="ARBA00023015"/>
    </source>
</evidence>
<accession>A0ABS6IXK0</accession>
<keyword evidence="7" id="KW-1185">Reference proteome</keyword>
<evidence type="ECO:0000313" key="6">
    <source>
        <dbReference type="EMBL" id="MBU9696234.1"/>
    </source>
</evidence>